<organism evidence="7 8">
    <name type="scientific">Pseudobutyrivibrio xylanivorans</name>
    <dbReference type="NCBI Taxonomy" id="185007"/>
    <lineage>
        <taxon>Bacteria</taxon>
        <taxon>Bacillati</taxon>
        <taxon>Bacillota</taxon>
        <taxon>Clostridia</taxon>
        <taxon>Lachnospirales</taxon>
        <taxon>Lachnospiraceae</taxon>
        <taxon>Pseudobutyrivibrio</taxon>
    </lineage>
</organism>
<dbReference type="PROSITE" id="PS51257">
    <property type="entry name" value="PROKAR_LIPOPROTEIN"/>
    <property type="match status" value="1"/>
</dbReference>
<accession>A0A1G5RY68</accession>
<keyword evidence="3" id="KW-0813">Transport</keyword>
<evidence type="ECO:0000256" key="2">
    <source>
        <dbReference type="ARBA" id="ARBA00008520"/>
    </source>
</evidence>
<evidence type="ECO:0000256" key="4">
    <source>
        <dbReference type="ARBA" id="ARBA00022729"/>
    </source>
</evidence>
<dbReference type="Gene3D" id="3.40.190.10">
    <property type="entry name" value="Periplasmic binding protein-like II"/>
    <property type="match status" value="1"/>
</dbReference>
<name>A0A1G5RY68_PSEXY</name>
<evidence type="ECO:0000256" key="5">
    <source>
        <dbReference type="SAM" id="MobiDB-lite"/>
    </source>
</evidence>
<dbReference type="AlphaFoldDB" id="A0A1G5RY68"/>
<comment type="subcellular location">
    <subcellularLocation>
        <location evidence="1">Cell envelope</location>
    </subcellularLocation>
</comment>
<evidence type="ECO:0000313" key="8">
    <source>
        <dbReference type="Proteomes" id="UP000199428"/>
    </source>
</evidence>
<keyword evidence="7" id="KW-0762">Sugar transport</keyword>
<dbReference type="PANTHER" id="PTHR43649">
    <property type="entry name" value="ARABINOSE-BINDING PROTEIN-RELATED"/>
    <property type="match status" value="1"/>
</dbReference>
<dbReference type="RefSeq" id="WP_090162604.1">
    <property type="nucleotide sequence ID" value="NZ_FMWK01000007.1"/>
</dbReference>
<feature type="region of interest" description="Disordered" evidence="5">
    <location>
        <begin position="29"/>
        <end position="50"/>
    </location>
</feature>
<dbReference type="PANTHER" id="PTHR43649:SF31">
    <property type="entry name" value="SN-GLYCEROL-3-PHOSPHATE-BINDING PERIPLASMIC PROTEIN UGPB"/>
    <property type="match status" value="1"/>
</dbReference>
<evidence type="ECO:0000256" key="6">
    <source>
        <dbReference type="SAM" id="SignalP"/>
    </source>
</evidence>
<dbReference type="SUPFAM" id="SSF53850">
    <property type="entry name" value="Periplasmic binding protein-like II"/>
    <property type="match status" value="1"/>
</dbReference>
<dbReference type="Proteomes" id="UP000199428">
    <property type="component" value="Unassembled WGS sequence"/>
</dbReference>
<dbReference type="EMBL" id="FMWK01000007">
    <property type="protein sequence ID" value="SCZ79095.1"/>
    <property type="molecule type" value="Genomic_DNA"/>
</dbReference>
<keyword evidence="4 6" id="KW-0732">Signal</keyword>
<dbReference type="InterPro" id="IPR050490">
    <property type="entry name" value="Bact_solute-bd_prot1"/>
</dbReference>
<dbReference type="GO" id="GO:0030313">
    <property type="term" value="C:cell envelope"/>
    <property type="evidence" value="ECO:0007669"/>
    <property type="project" value="UniProtKB-SubCell"/>
</dbReference>
<protein>
    <submittedName>
        <fullName evidence="7">Multiple sugar transport system substrate-binding protein</fullName>
    </submittedName>
</protein>
<dbReference type="InterPro" id="IPR006059">
    <property type="entry name" value="SBP"/>
</dbReference>
<feature type="chain" id="PRO_5038485481" evidence="6">
    <location>
        <begin position="22"/>
        <end position="441"/>
    </location>
</feature>
<evidence type="ECO:0000313" key="7">
    <source>
        <dbReference type="EMBL" id="SCZ79095.1"/>
    </source>
</evidence>
<gene>
    <name evidence="7" type="ORF">SAMN02910350_01608</name>
</gene>
<feature type="signal peptide" evidence="6">
    <location>
        <begin position="1"/>
        <end position="21"/>
    </location>
</feature>
<evidence type="ECO:0000256" key="1">
    <source>
        <dbReference type="ARBA" id="ARBA00004196"/>
    </source>
</evidence>
<comment type="similarity">
    <text evidence="2">Belongs to the bacterial solute-binding protein 1 family.</text>
</comment>
<reference evidence="7 8" key="1">
    <citation type="submission" date="2016-10" db="EMBL/GenBank/DDBJ databases">
        <authorList>
            <person name="de Groot N.N."/>
        </authorList>
    </citation>
    <scope>NUCLEOTIDE SEQUENCE [LARGE SCALE GENOMIC DNA]</scope>
    <source>
        <strain evidence="7 8">DSM 10317</strain>
    </source>
</reference>
<dbReference type="CDD" id="cd13585">
    <property type="entry name" value="PBP2_TMBP_like"/>
    <property type="match status" value="1"/>
</dbReference>
<proteinExistence type="inferred from homology"/>
<dbReference type="Pfam" id="PF13416">
    <property type="entry name" value="SBP_bac_8"/>
    <property type="match status" value="1"/>
</dbReference>
<sequence>MKAKKLAAMVLSAFMAVSMVACGGAGGDTSGAGDSAGGEATEAPEAMKGSVEGELTVSIWDENQRPGLQKIIDEWSAQSGVKATIQVVGWDDYWTLLEAGASGGELPDVFWMHSNQAQKYMENDMLMDLTDKIASSDKIDMGNYYEGIVDLYKSNGKQYAIPKDIDTIALWYNKTIFDEMGVAYPDDTWTWDDFADAAAKLTNDDHWGYAIAPSNNQDSFYNAVYSMGGEIISEDKKSSGYDKPETQKAIQLFVDMVQDGSCPDLNTISESGADVLFESGKVAMVTQGSWMVAAFKDNEYTAENCDVAVLPKDAKTGKRVSIYNGLGWAASANTKNPDAAWSLIEWFGSKEMQEKQAELGVTMSAYEGCSDLWVNCTDKFDLNGHMKMLDADLVFRPYSKYTTVWEDMQTEKLKEAWTGEKDVKTVCQEIADSMNQTLSEE</sequence>
<evidence type="ECO:0000256" key="3">
    <source>
        <dbReference type="ARBA" id="ARBA00022448"/>
    </source>
</evidence>